<keyword evidence="8" id="KW-0282">Flagellum</keyword>
<keyword evidence="8" id="KW-0969">Cilium</keyword>
<dbReference type="PROSITE" id="PS00994">
    <property type="entry name" value="FHIPEP"/>
    <property type="match status" value="1"/>
</dbReference>
<dbReference type="InterPro" id="IPR025505">
    <property type="entry name" value="FHIPEP_CS"/>
</dbReference>
<comment type="caution">
    <text evidence="8">The sequence shown here is derived from an EMBL/GenBank/DDBJ whole genome shotgun (WGS) entry which is preliminary data.</text>
</comment>
<dbReference type="PANTHER" id="PTHR30161:SF1">
    <property type="entry name" value="FLAGELLAR BIOSYNTHESIS PROTEIN FLHA-RELATED"/>
    <property type="match status" value="1"/>
</dbReference>
<evidence type="ECO:0000256" key="5">
    <source>
        <dbReference type="ARBA" id="ARBA00022989"/>
    </source>
</evidence>
<dbReference type="InterPro" id="IPR042193">
    <property type="entry name" value="FHIPEP_3"/>
</dbReference>
<dbReference type="InterPro" id="IPR042196">
    <property type="entry name" value="FHIPEP_4"/>
</dbReference>
<dbReference type="AlphaFoldDB" id="A0A369Q317"/>
<feature type="transmembrane region" description="Helical" evidence="7">
    <location>
        <begin position="209"/>
        <end position="229"/>
    </location>
</feature>
<keyword evidence="3" id="KW-1003">Cell membrane</keyword>
<dbReference type="Gene3D" id="3.40.50.12790">
    <property type="entry name" value="FHIPEP family, domain 4"/>
    <property type="match status" value="1"/>
</dbReference>
<gene>
    <name evidence="8" type="ORF">HME9302_00349</name>
</gene>
<organism evidence="8 9">
    <name type="scientific">Alteripontixanthobacter maritimus</name>
    <dbReference type="NCBI Taxonomy" id="2161824"/>
    <lineage>
        <taxon>Bacteria</taxon>
        <taxon>Pseudomonadati</taxon>
        <taxon>Pseudomonadota</taxon>
        <taxon>Alphaproteobacteria</taxon>
        <taxon>Sphingomonadales</taxon>
        <taxon>Erythrobacteraceae</taxon>
        <taxon>Alteripontixanthobacter</taxon>
    </lineage>
</organism>
<dbReference type="InterPro" id="IPR042194">
    <property type="entry name" value="FHIPEP_1"/>
</dbReference>
<dbReference type="PIRSF" id="PIRSF005419">
    <property type="entry name" value="FlhA"/>
    <property type="match status" value="1"/>
</dbReference>
<evidence type="ECO:0000256" key="7">
    <source>
        <dbReference type="SAM" id="Phobius"/>
    </source>
</evidence>
<evidence type="ECO:0000256" key="2">
    <source>
        <dbReference type="ARBA" id="ARBA00008835"/>
    </source>
</evidence>
<reference evidence="8 9" key="1">
    <citation type="submission" date="2018-04" db="EMBL/GenBank/DDBJ databases">
        <title>Altererythrobacter sp. HME9302 genome sequencing and assembly.</title>
        <authorList>
            <person name="Kang H."/>
            <person name="Kim H."/>
            <person name="Joh K."/>
        </authorList>
    </citation>
    <scope>NUCLEOTIDE SEQUENCE [LARGE SCALE GENOMIC DNA]</scope>
    <source>
        <strain evidence="8 9">HME9302</strain>
    </source>
</reference>
<keyword evidence="9" id="KW-1185">Reference proteome</keyword>
<comment type="similarity">
    <text evidence="2">Belongs to the FHIPEP (flagella/HR/invasion proteins export pore) family.</text>
</comment>
<dbReference type="Proteomes" id="UP000253727">
    <property type="component" value="Unassembled WGS sequence"/>
</dbReference>
<feature type="transmembrane region" description="Helical" evidence="7">
    <location>
        <begin position="46"/>
        <end position="65"/>
    </location>
</feature>
<dbReference type="Gene3D" id="1.10.8.540">
    <property type="entry name" value="FHIPEP family, domain 3"/>
    <property type="match status" value="1"/>
</dbReference>
<dbReference type="Gene3D" id="3.40.30.60">
    <property type="entry name" value="FHIPEP family, domain 1"/>
    <property type="match status" value="1"/>
</dbReference>
<feature type="transmembrane region" description="Helical" evidence="7">
    <location>
        <begin position="117"/>
        <end position="140"/>
    </location>
</feature>
<sequence>MSNLQTLTARFGPSIGAAPAALAMPLGILALITLMVLPIPSIMLDAFFVLNIALSIAILMAALNATKPLDFSAFPSVLLFATLLRLALNVASTRIVLVEGHKGGAAAGQVIESFGAFLVDGNFAVGLFVFIILLIINLVVVTKGAGRVSEVSARFTLDALPGKQMAIDADIAAGLMTAEEARARRIEVSTEADFYGAMDGTSKFVKGDAIAAMLILGVNLIAGFALGMLSHDLTAGEAAEFYVTLAVGDALVAQVPALLLSIAAAAIVTRVSDTRNLVGQIGGQFSDPRAWLPVGVVLGALGLIPAMPQTVFLPAAGLVFWLVWHLRRKANTPAEVEAAPEPVDAEKIAIEDVCDHTLVTIELGYGLVHLVDKAKSAPLVARITGVRKQLSQGFGFVVPRFRVRDSLDLPANDYRIVLGGVTVGGASLKPAQVLAIDTGEVGGRTSLHGQAAVDPSFGCPGLWIPPEQRETAVAEGYLVVDPSTIVATHLNQLLSTRGEAMLGPEEVRGILDAVKDRAPGLVEAVHPDPLSLAALTRLLRGMLADGIPLGHPLPILSSIALGLQQTQDFDALVDRVRADLGALLVAQVCPPDTPLPVVTLDASLEAAILGGMIDPTTGQPLIEPDCARMIGDRVAEMVEASAGGPLAMIVQPPVRRPVARLLRQRAPGCLVLSITELPAAQPVEVAAIIGTPELTPPNTGTSEPLEALA</sequence>
<keyword evidence="5 7" id="KW-1133">Transmembrane helix</keyword>
<keyword evidence="8" id="KW-0966">Cell projection</keyword>
<evidence type="ECO:0000256" key="3">
    <source>
        <dbReference type="ARBA" id="ARBA00022475"/>
    </source>
</evidence>
<evidence type="ECO:0000256" key="6">
    <source>
        <dbReference type="ARBA" id="ARBA00023136"/>
    </source>
</evidence>
<dbReference type="EMBL" id="QBKA01000002">
    <property type="protein sequence ID" value="RDC59164.1"/>
    <property type="molecule type" value="Genomic_DNA"/>
</dbReference>
<protein>
    <submittedName>
        <fullName evidence="8">Putative flagellar export/assembly protein LfhA</fullName>
    </submittedName>
</protein>
<dbReference type="InterPro" id="IPR001712">
    <property type="entry name" value="T3SS_FHIPEP"/>
</dbReference>
<evidence type="ECO:0000256" key="4">
    <source>
        <dbReference type="ARBA" id="ARBA00022692"/>
    </source>
</evidence>
<feature type="transmembrane region" description="Helical" evidence="7">
    <location>
        <begin position="290"/>
        <end position="323"/>
    </location>
</feature>
<proteinExistence type="inferred from homology"/>
<dbReference type="GO" id="GO:0005886">
    <property type="term" value="C:plasma membrane"/>
    <property type="evidence" value="ECO:0007669"/>
    <property type="project" value="UniProtKB-SubCell"/>
</dbReference>
<dbReference type="PANTHER" id="PTHR30161">
    <property type="entry name" value="FLAGELLAR EXPORT PROTEIN, MEMBRANE FLHA SUBUNIT-RELATED"/>
    <property type="match status" value="1"/>
</dbReference>
<feature type="transmembrane region" description="Helical" evidence="7">
    <location>
        <begin position="20"/>
        <end position="40"/>
    </location>
</feature>
<feature type="transmembrane region" description="Helical" evidence="7">
    <location>
        <begin position="241"/>
        <end position="269"/>
    </location>
</feature>
<dbReference type="GO" id="GO:0009306">
    <property type="term" value="P:protein secretion"/>
    <property type="evidence" value="ECO:0007669"/>
    <property type="project" value="InterPro"/>
</dbReference>
<evidence type="ECO:0000313" key="9">
    <source>
        <dbReference type="Proteomes" id="UP000253727"/>
    </source>
</evidence>
<evidence type="ECO:0000313" key="8">
    <source>
        <dbReference type="EMBL" id="RDC59164.1"/>
    </source>
</evidence>
<keyword evidence="4 7" id="KW-0812">Transmembrane</keyword>
<evidence type="ECO:0000256" key="1">
    <source>
        <dbReference type="ARBA" id="ARBA00004651"/>
    </source>
</evidence>
<name>A0A369Q317_9SPHN</name>
<dbReference type="GO" id="GO:0044780">
    <property type="term" value="P:bacterial-type flagellum assembly"/>
    <property type="evidence" value="ECO:0007669"/>
    <property type="project" value="TreeGrafter"/>
</dbReference>
<keyword evidence="6 7" id="KW-0472">Membrane</keyword>
<accession>A0A369Q317</accession>
<dbReference type="PRINTS" id="PR00949">
    <property type="entry name" value="TYPE3IMAPROT"/>
</dbReference>
<dbReference type="Pfam" id="PF00771">
    <property type="entry name" value="FHIPEP"/>
    <property type="match status" value="1"/>
</dbReference>
<comment type="subcellular location">
    <subcellularLocation>
        <location evidence="1">Cell membrane</location>
        <topology evidence="1">Multi-pass membrane protein</topology>
    </subcellularLocation>
</comment>